<dbReference type="AlphaFoldDB" id="A0A3M7Q276"/>
<gene>
    <name evidence="1" type="ORF">BpHYR1_035696</name>
</gene>
<protein>
    <submittedName>
        <fullName evidence="1">Uncharacterized protein</fullName>
    </submittedName>
</protein>
<organism evidence="1 2">
    <name type="scientific">Brachionus plicatilis</name>
    <name type="common">Marine rotifer</name>
    <name type="synonym">Brachionus muelleri</name>
    <dbReference type="NCBI Taxonomy" id="10195"/>
    <lineage>
        <taxon>Eukaryota</taxon>
        <taxon>Metazoa</taxon>
        <taxon>Spiralia</taxon>
        <taxon>Gnathifera</taxon>
        <taxon>Rotifera</taxon>
        <taxon>Eurotatoria</taxon>
        <taxon>Monogononta</taxon>
        <taxon>Pseudotrocha</taxon>
        <taxon>Ploima</taxon>
        <taxon>Brachionidae</taxon>
        <taxon>Brachionus</taxon>
    </lineage>
</organism>
<keyword evidence="2" id="KW-1185">Reference proteome</keyword>
<comment type="caution">
    <text evidence="1">The sequence shown here is derived from an EMBL/GenBank/DDBJ whole genome shotgun (WGS) entry which is preliminary data.</text>
</comment>
<dbReference type="Proteomes" id="UP000276133">
    <property type="component" value="Unassembled WGS sequence"/>
</dbReference>
<name>A0A3M7Q276_BRAPC</name>
<evidence type="ECO:0000313" key="2">
    <source>
        <dbReference type="Proteomes" id="UP000276133"/>
    </source>
</evidence>
<proteinExistence type="predicted"/>
<evidence type="ECO:0000313" key="1">
    <source>
        <dbReference type="EMBL" id="RNA05304.1"/>
    </source>
</evidence>
<accession>A0A3M7Q276</accession>
<dbReference type="EMBL" id="REGN01007778">
    <property type="protein sequence ID" value="RNA05304.1"/>
    <property type="molecule type" value="Genomic_DNA"/>
</dbReference>
<sequence length="174" mass="20478">MNSAPAKEQIKVLMYNEDEMGLIEDHGLRKDKFFSQRFLFNLKELKAPKNLINSYTKCTRKRMCTLFELYSINVIEKCSDKLNGQFYSDCFGHDTKLLFNISLSTERSGIFYNCEVIDGSRCRPCNLNSLQPFLVQEDLNNLDVMKMAWYEFLNCNTKTKLFFDKYLGFCQKQN</sequence>
<reference evidence="1 2" key="1">
    <citation type="journal article" date="2018" name="Sci. Rep.">
        <title>Genomic signatures of local adaptation to the degree of environmental predictability in rotifers.</title>
        <authorList>
            <person name="Franch-Gras L."/>
            <person name="Hahn C."/>
            <person name="Garcia-Roger E.M."/>
            <person name="Carmona M.J."/>
            <person name="Serra M."/>
            <person name="Gomez A."/>
        </authorList>
    </citation>
    <scope>NUCLEOTIDE SEQUENCE [LARGE SCALE GENOMIC DNA]</scope>
    <source>
        <strain evidence="1">HYR1</strain>
    </source>
</reference>